<evidence type="ECO:0000313" key="3">
    <source>
        <dbReference type="EMBL" id="RMJ06750.1"/>
    </source>
</evidence>
<dbReference type="OrthoDB" id="1678912at2759"/>
<protein>
    <recommendedName>
        <fullName evidence="2">SET domain-containing protein</fullName>
    </recommendedName>
</protein>
<keyword evidence="4" id="KW-1185">Reference proteome</keyword>
<reference evidence="3 4" key="1">
    <citation type="submission" date="2017-06" db="EMBL/GenBank/DDBJ databases">
        <title>Comparative genomic analysis of Ambrosia Fusariam Clade fungi.</title>
        <authorList>
            <person name="Stajich J.E."/>
            <person name="Carrillo J."/>
            <person name="Kijimoto T."/>
            <person name="Eskalen A."/>
            <person name="O'Donnell K."/>
            <person name="Kasson M."/>
        </authorList>
    </citation>
    <scope>NUCLEOTIDE SEQUENCE [LARGE SCALE GENOMIC DNA]</scope>
    <source>
        <strain evidence="3">UCR3666</strain>
    </source>
</reference>
<comment type="caution">
    <text evidence="3">The sequence shown here is derived from an EMBL/GenBank/DDBJ whole genome shotgun (WGS) entry which is preliminary data.</text>
</comment>
<dbReference type="EMBL" id="NKUJ01000391">
    <property type="protein sequence ID" value="RMJ06750.1"/>
    <property type="molecule type" value="Genomic_DNA"/>
</dbReference>
<name>A0A3M2RN39_9HYPO</name>
<feature type="region of interest" description="Disordered" evidence="1">
    <location>
        <begin position="146"/>
        <end position="186"/>
    </location>
</feature>
<dbReference type="PROSITE" id="PS50280">
    <property type="entry name" value="SET"/>
    <property type="match status" value="1"/>
</dbReference>
<dbReference type="InterPro" id="IPR001214">
    <property type="entry name" value="SET_dom"/>
</dbReference>
<dbReference type="AlphaFoldDB" id="A0A3M2RN39"/>
<evidence type="ECO:0000259" key="2">
    <source>
        <dbReference type="PROSITE" id="PS50280"/>
    </source>
</evidence>
<proteinExistence type="predicted"/>
<dbReference type="InterPro" id="IPR046341">
    <property type="entry name" value="SET_dom_sf"/>
</dbReference>
<dbReference type="Pfam" id="PF00856">
    <property type="entry name" value="SET"/>
    <property type="match status" value="1"/>
</dbReference>
<dbReference type="Proteomes" id="UP000277212">
    <property type="component" value="Unassembled WGS sequence"/>
</dbReference>
<feature type="compositionally biased region" description="Polar residues" evidence="1">
    <location>
        <begin position="90"/>
        <end position="99"/>
    </location>
</feature>
<dbReference type="Gene3D" id="2.170.270.10">
    <property type="entry name" value="SET domain"/>
    <property type="match status" value="1"/>
</dbReference>
<accession>A0A3M2RN39</accession>
<evidence type="ECO:0000256" key="1">
    <source>
        <dbReference type="SAM" id="MobiDB-lite"/>
    </source>
</evidence>
<sequence length="642" mass="71222">MTMFLDLERVDELLDKAQCLAKSLASLRPTLETPNGLIRNELAITLHDLTAVAHDTLRLTSDLSSMTSGIVASRASSSDHLHDLSPTPPTSLSNVSSPLSKEIDAPVQTSRIVEVPTSLQTNLAHTASINTAPALISALGQRKRLPSSAGISDENIEYESGVNKRHCQDDDQVSEDGHVSRNPASSNYMPMDLRKLIYKIKNRDKLSRIPTFSIADPPTAIMLRRVAAVQGGPAIRQFCSLIHTRRSRETEMGLLRIHTSGLERALELTRTLRVLTGRTAVSTFITRLVQFHIAEAVDGTKAGRLRADGEQIKQAMNKFGWGDAERPRFFQYLRQGRSWRSICGQYVGLLSLIPLKAEQPYGVSAKDFLNMKGGELDTFLHMIGNPFVARLTEAAAAFQDMVMGSREDAEFIWEKNQPELYNWHGHLPETDVLSLVQPQASCEECLFDKKDFVDAPQPPGWPEDWSWPTHPLLIPSSHKQCDFCDSDGNCSCRQTRVGAACRPQVKSFGRQGIGLQAIALHEGDLACRKGDVLGQLTGRLVPANTHPHNSLWIVEMRRCDIRGDPIVCQIDVGGVASTFRNLNHSCRCSARMIPRRASGRWIMAVEAVRDIRHGEQITINFGKAFLRNQGLRCECEACQVPN</sequence>
<gene>
    <name evidence="3" type="ORF">CDV36_013666</name>
</gene>
<evidence type="ECO:0000313" key="4">
    <source>
        <dbReference type="Proteomes" id="UP000277212"/>
    </source>
</evidence>
<dbReference type="STRING" id="2010991.A0A3M2RN39"/>
<feature type="domain" description="SET" evidence="2">
    <location>
        <begin position="501"/>
        <end position="622"/>
    </location>
</feature>
<dbReference type="SUPFAM" id="SSF82199">
    <property type="entry name" value="SET domain"/>
    <property type="match status" value="1"/>
</dbReference>
<feature type="region of interest" description="Disordered" evidence="1">
    <location>
        <begin position="74"/>
        <end position="101"/>
    </location>
</feature>
<organism evidence="3 4">
    <name type="scientific">Fusarium kuroshium</name>
    <dbReference type="NCBI Taxonomy" id="2010991"/>
    <lineage>
        <taxon>Eukaryota</taxon>
        <taxon>Fungi</taxon>
        <taxon>Dikarya</taxon>
        <taxon>Ascomycota</taxon>
        <taxon>Pezizomycotina</taxon>
        <taxon>Sordariomycetes</taxon>
        <taxon>Hypocreomycetidae</taxon>
        <taxon>Hypocreales</taxon>
        <taxon>Nectriaceae</taxon>
        <taxon>Fusarium</taxon>
        <taxon>Fusarium solani species complex</taxon>
    </lineage>
</organism>